<comment type="caution">
    <text evidence="2">The sequence shown here is derived from an EMBL/GenBank/DDBJ whole genome shotgun (WGS) entry which is preliminary data.</text>
</comment>
<sequence>MFEQGLFITAELQVKPDIDLDTAVAAIHSFCEGMNSEKGCSMALPLQDRENPRRFIFWERYEDKAAFEQHFQAEHTQKFIQSGLTELVQAFETQLLTELK</sequence>
<accession>A0A431WWT6</accession>
<dbReference type="Pfam" id="PF03992">
    <property type="entry name" value="ABM"/>
    <property type="match status" value="1"/>
</dbReference>
<dbReference type="EMBL" id="RXNU01000002">
    <property type="protein sequence ID" value="RTR39954.1"/>
    <property type="molecule type" value="Genomic_DNA"/>
</dbReference>
<dbReference type="OrthoDB" id="5816297at2"/>
<keyword evidence="2" id="KW-0560">Oxidoreductase</keyword>
<reference evidence="2 3" key="1">
    <citation type="submission" date="2018-12" db="EMBL/GenBank/DDBJ databases">
        <authorList>
            <person name="Yu L."/>
        </authorList>
    </citation>
    <scope>NUCLEOTIDE SEQUENCE [LARGE SCALE GENOMIC DNA]</scope>
    <source>
        <strain evidence="2 3">HAW-EB2</strain>
    </source>
</reference>
<evidence type="ECO:0000313" key="3">
    <source>
        <dbReference type="Proteomes" id="UP000267448"/>
    </source>
</evidence>
<keyword evidence="3" id="KW-1185">Reference proteome</keyword>
<dbReference type="SUPFAM" id="SSF54909">
    <property type="entry name" value="Dimeric alpha+beta barrel"/>
    <property type="match status" value="1"/>
</dbReference>
<keyword evidence="2" id="KW-0503">Monooxygenase</keyword>
<evidence type="ECO:0000259" key="1">
    <source>
        <dbReference type="PROSITE" id="PS51725"/>
    </source>
</evidence>
<name>A0A431WWT6_9GAMM</name>
<protein>
    <submittedName>
        <fullName evidence="2">Antibiotic biosynthesis monooxygenase</fullName>
    </submittedName>
</protein>
<dbReference type="RefSeq" id="WP_126518958.1">
    <property type="nucleotide sequence ID" value="NZ_RXNU01000002.1"/>
</dbReference>
<dbReference type="GO" id="GO:0004497">
    <property type="term" value="F:monooxygenase activity"/>
    <property type="evidence" value="ECO:0007669"/>
    <property type="project" value="UniProtKB-KW"/>
</dbReference>
<feature type="domain" description="ABM" evidence="1">
    <location>
        <begin position="6"/>
        <end position="99"/>
    </location>
</feature>
<dbReference type="InterPro" id="IPR011008">
    <property type="entry name" value="Dimeric_a/b-barrel"/>
</dbReference>
<organism evidence="2 3">
    <name type="scientific">Shewanella canadensis</name>
    <dbReference type="NCBI Taxonomy" id="271096"/>
    <lineage>
        <taxon>Bacteria</taxon>
        <taxon>Pseudomonadati</taxon>
        <taxon>Pseudomonadota</taxon>
        <taxon>Gammaproteobacteria</taxon>
        <taxon>Alteromonadales</taxon>
        <taxon>Shewanellaceae</taxon>
        <taxon>Shewanella</taxon>
    </lineage>
</organism>
<dbReference type="PROSITE" id="PS51725">
    <property type="entry name" value="ABM"/>
    <property type="match status" value="1"/>
</dbReference>
<dbReference type="InterPro" id="IPR050744">
    <property type="entry name" value="AI-2_Isomerase_LsrG"/>
</dbReference>
<proteinExistence type="predicted"/>
<dbReference type="PANTHER" id="PTHR33336:SF15">
    <property type="entry name" value="ABM DOMAIN-CONTAINING PROTEIN"/>
    <property type="match status" value="1"/>
</dbReference>
<dbReference type="PANTHER" id="PTHR33336">
    <property type="entry name" value="QUINOL MONOOXYGENASE YGIN-RELATED"/>
    <property type="match status" value="1"/>
</dbReference>
<dbReference type="Gene3D" id="3.30.70.100">
    <property type="match status" value="1"/>
</dbReference>
<dbReference type="Proteomes" id="UP000267448">
    <property type="component" value="Unassembled WGS sequence"/>
</dbReference>
<gene>
    <name evidence="2" type="ORF">EKG38_04170</name>
</gene>
<evidence type="ECO:0000313" key="2">
    <source>
        <dbReference type="EMBL" id="RTR39954.1"/>
    </source>
</evidence>
<dbReference type="AlphaFoldDB" id="A0A431WWT6"/>
<dbReference type="InterPro" id="IPR007138">
    <property type="entry name" value="ABM_dom"/>
</dbReference>